<reference evidence="2" key="1">
    <citation type="submission" date="2015-12" db="EMBL/GenBank/DDBJ databases">
        <authorList>
            <person name="Tikhonova T.V."/>
            <person name="Pavlov A.R."/>
            <person name="Beletsky A.V."/>
            <person name="Mardanov A.V."/>
            <person name="Sorokin D.Y."/>
            <person name="Ravin N.V."/>
            <person name="Popov V.O."/>
        </authorList>
    </citation>
    <scope>NUCLEOTIDE SEQUENCE</scope>
    <source>
        <strain evidence="2">DSM 14787</strain>
    </source>
</reference>
<evidence type="ECO:0000313" key="3">
    <source>
        <dbReference type="Proteomes" id="UP000010809"/>
    </source>
</evidence>
<keyword evidence="3" id="KW-1185">Reference proteome</keyword>
<dbReference type="PATRIC" id="fig|1255043.3.peg.2693"/>
<dbReference type="Proteomes" id="UP000010809">
    <property type="component" value="Chromosome"/>
</dbReference>
<dbReference type="EMBL" id="CP003989">
    <property type="protein sequence ID" value="AGA34307.1"/>
    <property type="molecule type" value="Genomic_DNA"/>
</dbReference>
<sequence length="51" mass="5647">MRVGIAVHSDPFQRQPGGARAGSLRARADRPFCYHRQTCDAGAKEVCKYPD</sequence>
<dbReference type="HOGENOM" id="CLU_3104939_0_0_6"/>
<protein>
    <submittedName>
        <fullName evidence="2">Uncharacterized protein</fullName>
    </submittedName>
</protein>
<gene>
    <name evidence="2" type="ordered locus">TVNIR_2667</name>
</gene>
<evidence type="ECO:0000313" key="2">
    <source>
        <dbReference type="EMBL" id="AGA34307.1"/>
    </source>
</evidence>
<feature type="region of interest" description="Disordered" evidence="1">
    <location>
        <begin position="1"/>
        <end position="22"/>
    </location>
</feature>
<accession>L0DZ78</accession>
<organism evidence="2 3">
    <name type="scientific">Thioalkalivibrio nitratireducens (strain DSM 14787 / UNIQEM 213 / ALEN2)</name>
    <dbReference type="NCBI Taxonomy" id="1255043"/>
    <lineage>
        <taxon>Bacteria</taxon>
        <taxon>Pseudomonadati</taxon>
        <taxon>Pseudomonadota</taxon>
        <taxon>Gammaproteobacteria</taxon>
        <taxon>Chromatiales</taxon>
        <taxon>Ectothiorhodospiraceae</taxon>
        <taxon>Thioalkalivibrio</taxon>
    </lineage>
</organism>
<name>L0DZ78_THIND</name>
<evidence type="ECO:0000256" key="1">
    <source>
        <dbReference type="SAM" id="MobiDB-lite"/>
    </source>
</evidence>
<dbReference type="AlphaFoldDB" id="L0DZ78"/>
<dbReference type="KEGG" id="tni:TVNIR_2667"/>
<dbReference type="STRING" id="1255043.TVNIR_2667"/>
<proteinExistence type="predicted"/>